<evidence type="ECO:0000313" key="3">
    <source>
        <dbReference type="EMBL" id="CCM79929.1"/>
    </source>
</evidence>
<dbReference type="InterPro" id="IPR015421">
    <property type="entry name" value="PyrdxlP-dep_Trfase_major"/>
</dbReference>
<proteinExistence type="predicted"/>
<dbReference type="InterPro" id="IPR015424">
    <property type="entry name" value="PyrdxlP-dep_Trfase"/>
</dbReference>
<dbReference type="Gene3D" id="3.90.1150.10">
    <property type="entry name" value="Aspartate Aminotransferase, domain 1"/>
    <property type="match status" value="1"/>
</dbReference>
<dbReference type="eggNOG" id="COG0520">
    <property type="taxonomic scope" value="Bacteria"/>
</dbReference>
<dbReference type="STRING" id="1211777.BN77_p2140023"/>
<keyword evidence="3" id="KW-0032">Aminotransferase</keyword>
<accession>K0Q6I7</accession>
<dbReference type="InterPro" id="IPR015422">
    <property type="entry name" value="PyrdxlP-dep_Trfase_small"/>
</dbReference>
<keyword evidence="3" id="KW-0808">Transferase</keyword>
<dbReference type="SUPFAM" id="SSF53383">
    <property type="entry name" value="PLP-dependent transferases"/>
    <property type="match status" value="1"/>
</dbReference>
<feature type="domain" description="Aminotransferase class V" evidence="2">
    <location>
        <begin position="301"/>
        <end position="407"/>
    </location>
</feature>
<dbReference type="InterPro" id="IPR011340">
    <property type="entry name" value="Cys_dSase-rel"/>
</dbReference>
<evidence type="ECO:0000313" key="4">
    <source>
        <dbReference type="Proteomes" id="UP000009319"/>
    </source>
</evidence>
<protein>
    <submittedName>
        <fullName evidence="3">Aminotransferase</fullName>
    </submittedName>
</protein>
<dbReference type="HOGENOM" id="CLU_003433_2_2_5"/>
<dbReference type="PANTHER" id="PTHR43586">
    <property type="entry name" value="CYSTEINE DESULFURASE"/>
    <property type="match status" value="1"/>
</dbReference>
<dbReference type="Proteomes" id="UP000009319">
    <property type="component" value="Unassembled WGS sequence"/>
</dbReference>
<dbReference type="NCBIfam" id="TIGR01976">
    <property type="entry name" value="am_tr_V_VC1184"/>
    <property type="match status" value="1"/>
</dbReference>
<feature type="domain" description="Aminotransferase class V" evidence="2">
    <location>
        <begin position="25"/>
        <end position="284"/>
    </location>
</feature>
<reference evidence="3 4" key="1">
    <citation type="journal article" date="2013" name="Genome Announc.">
        <title>Draft Genome Sequence of Rhizobium mesoamericanum STM3625, a Nitrogen-Fixing Symbiont of Mimosa pudica Isolated in French Guiana (South America).</title>
        <authorList>
            <person name="Moulin L."/>
            <person name="Mornico D."/>
            <person name="Melkonian R."/>
            <person name="Klonowska A."/>
        </authorList>
    </citation>
    <scope>NUCLEOTIDE SEQUENCE [LARGE SCALE GENOMIC DNA]</scope>
    <source>
        <strain evidence="3 4">STM3625</strain>
    </source>
</reference>
<dbReference type="RefSeq" id="WP_007539319.1">
    <property type="nucleotide sequence ID" value="NZ_HF536778.1"/>
</dbReference>
<sequence length="418" mass="45791">MNYDVESVRRNFPGLQRKKHDRQAVFLDNPAGTQVAASVIERMTDMMINANGNLGGFFDTSLEAASRVEAAHRAAEAFVNAYEEGEVFFGQSATALTFAMSRSIGSLLSAGDEIILSRMDHDANVAPWLMLAEDLNLSVKWLDFSTETYEFDPDDLVKLISDKTRLVAVGYASNITGTINNVQALAQIAHRADALVYVDAVQYAPHGLIDVQRLGCDFLVCSAYKFFGPHYALLWGRRSVLDRVRPYKVRAASDTLPWRFTNGTTNREQLAGVHAAIDYIAALGDEFAGTTSASGLRARLDGGYKAMKHHDDLLALKLIDGLRAHNRVRVLGISDARSLDRRVSTVTFVAEGVPSADIARHLASKGIHVWSGHNYGLEANLRLGILDSGGGVRIGPVHYNTLEEIDRTLTEISGILSR</sequence>
<keyword evidence="4" id="KW-1185">Reference proteome</keyword>
<keyword evidence="1" id="KW-0663">Pyridoxal phosphate</keyword>
<gene>
    <name evidence="3" type="ORF">BN77_p2140023</name>
</gene>
<dbReference type="GO" id="GO:0008483">
    <property type="term" value="F:transaminase activity"/>
    <property type="evidence" value="ECO:0007669"/>
    <property type="project" value="UniProtKB-KW"/>
</dbReference>
<evidence type="ECO:0000256" key="1">
    <source>
        <dbReference type="ARBA" id="ARBA00022898"/>
    </source>
</evidence>
<name>K0Q6I7_9HYPH</name>
<dbReference type="PANTHER" id="PTHR43586:SF21">
    <property type="entry name" value="PYRIDOXAL PHOSPHATE (PLP)-DEPENDENT ASPARTATE AMINOTRANSFERASE SUPERFAMILY"/>
    <property type="match status" value="1"/>
</dbReference>
<dbReference type="Pfam" id="PF00266">
    <property type="entry name" value="Aminotran_5"/>
    <property type="match status" value="2"/>
</dbReference>
<dbReference type="AlphaFoldDB" id="K0Q6I7"/>
<dbReference type="EMBL" id="CANI01000077">
    <property type="protein sequence ID" value="CCM79929.1"/>
    <property type="molecule type" value="Genomic_DNA"/>
</dbReference>
<evidence type="ECO:0000259" key="2">
    <source>
        <dbReference type="Pfam" id="PF00266"/>
    </source>
</evidence>
<organism evidence="3 4">
    <name type="scientific">Rhizobium mesoamericanum STM3625</name>
    <dbReference type="NCBI Taxonomy" id="1211777"/>
    <lineage>
        <taxon>Bacteria</taxon>
        <taxon>Pseudomonadati</taxon>
        <taxon>Pseudomonadota</taxon>
        <taxon>Alphaproteobacteria</taxon>
        <taxon>Hyphomicrobiales</taxon>
        <taxon>Rhizobiaceae</taxon>
        <taxon>Rhizobium/Agrobacterium group</taxon>
        <taxon>Rhizobium</taxon>
    </lineage>
</organism>
<comment type="caution">
    <text evidence="3">The sequence shown here is derived from an EMBL/GenBank/DDBJ whole genome shotgun (WGS) entry which is preliminary data.</text>
</comment>
<dbReference type="Gene3D" id="3.40.640.10">
    <property type="entry name" value="Type I PLP-dependent aspartate aminotransferase-like (Major domain)"/>
    <property type="match status" value="1"/>
</dbReference>
<dbReference type="InterPro" id="IPR000192">
    <property type="entry name" value="Aminotrans_V_dom"/>
</dbReference>